<evidence type="ECO:0000313" key="5">
    <source>
        <dbReference type="Proteomes" id="UP001157946"/>
    </source>
</evidence>
<dbReference type="Pfam" id="PF13561">
    <property type="entry name" value="adh_short_C2"/>
    <property type="match status" value="1"/>
</dbReference>
<dbReference type="PRINTS" id="PR00080">
    <property type="entry name" value="SDRFAMILY"/>
</dbReference>
<evidence type="ECO:0000313" key="4">
    <source>
        <dbReference type="EMBL" id="SMP33732.1"/>
    </source>
</evidence>
<sequence>MEAKLAGEVAWVTGASGGIGAAVAEALAEAGAAVAVGYLNSEAEAQRVVERCRTYGRPAFAVRHDVARRESVDQAHQAIVSQLGAPTVLIHAAGQGMVGFFQDHSESEFDDVMDVHVRGFFHLAQVVLTSMLSRKHGRIVAVSSIWGQTGGALEVLYSAAKGAQIGMVKALAKELARSGITVNAVAPGAIHTKLLDGQLTRDEQEALADDIPMGRLGAPNEVAHAVKFLCSGDAGYVTGQVLAVNGGWYT</sequence>
<dbReference type="InterPro" id="IPR050259">
    <property type="entry name" value="SDR"/>
</dbReference>
<name>A0AA46AH04_9BACL</name>
<dbReference type="SUPFAM" id="SSF51735">
    <property type="entry name" value="NAD(P)-binding Rossmann-fold domains"/>
    <property type="match status" value="1"/>
</dbReference>
<comment type="caution">
    <text evidence="4">The sequence shown here is derived from an EMBL/GenBank/DDBJ whole genome shotgun (WGS) entry which is preliminary data.</text>
</comment>
<evidence type="ECO:0000256" key="2">
    <source>
        <dbReference type="ARBA" id="ARBA00023002"/>
    </source>
</evidence>
<dbReference type="FunFam" id="3.40.50.720:FF:000173">
    <property type="entry name" value="3-oxoacyl-[acyl-carrier protein] reductase"/>
    <property type="match status" value="1"/>
</dbReference>
<keyword evidence="5" id="KW-1185">Reference proteome</keyword>
<dbReference type="GO" id="GO:0016491">
    <property type="term" value="F:oxidoreductase activity"/>
    <property type="evidence" value="ECO:0007669"/>
    <property type="project" value="UniProtKB-KW"/>
</dbReference>
<dbReference type="NCBIfam" id="NF047420">
    <property type="entry name" value="EF_P_mod_YmfI"/>
    <property type="match status" value="1"/>
</dbReference>
<dbReference type="PANTHER" id="PTHR42879:SF2">
    <property type="entry name" value="3-OXOACYL-[ACYL-CARRIER-PROTEIN] REDUCTASE FABG"/>
    <property type="match status" value="1"/>
</dbReference>
<dbReference type="Proteomes" id="UP001157946">
    <property type="component" value="Unassembled WGS sequence"/>
</dbReference>
<evidence type="ECO:0000256" key="1">
    <source>
        <dbReference type="ARBA" id="ARBA00006484"/>
    </source>
</evidence>
<gene>
    <name evidence="4" type="ORF">SAMN06265361_11020</name>
</gene>
<organism evidence="4 5">
    <name type="scientific">Laceyella tengchongensis</name>
    <dbReference type="NCBI Taxonomy" id="574699"/>
    <lineage>
        <taxon>Bacteria</taxon>
        <taxon>Bacillati</taxon>
        <taxon>Bacillota</taxon>
        <taxon>Bacilli</taxon>
        <taxon>Bacillales</taxon>
        <taxon>Thermoactinomycetaceae</taxon>
        <taxon>Laceyella</taxon>
    </lineage>
</organism>
<dbReference type="PANTHER" id="PTHR42879">
    <property type="entry name" value="3-OXOACYL-(ACYL-CARRIER-PROTEIN) REDUCTASE"/>
    <property type="match status" value="1"/>
</dbReference>
<reference evidence="4" key="1">
    <citation type="submission" date="2017-05" db="EMBL/GenBank/DDBJ databases">
        <authorList>
            <person name="Varghese N."/>
            <person name="Submissions S."/>
        </authorList>
    </citation>
    <scope>NUCLEOTIDE SEQUENCE</scope>
    <source>
        <strain evidence="4">DSM 45262</strain>
    </source>
</reference>
<dbReference type="InterPro" id="IPR002347">
    <property type="entry name" value="SDR_fam"/>
</dbReference>
<accession>A0AA46AH04</accession>
<dbReference type="EMBL" id="FXTU01000010">
    <property type="protein sequence ID" value="SMP33732.1"/>
    <property type="molecule type" value="Genomic_DNA"/>
</dbReference>
<evidence type="ECO:0000259" key="3">
    <source>
        <dbReference type="SMART" id="SM00822"/>
    </source>
</evidence>
<dbReference type="SMART" id="SM00822">
    <property type="entry name" value="PKS_KR"/>
    <property type="match status" value="1"/>
</dbReference>
<feature type="domain" description="Ketoreductase" evidence="3">
    <location>
        <begin position="8"/>
        <end position="193"/>
    </location>
</feature>
<dbReference type="PRINTS" id="PR00081">
    <property type="entry name" value="GDHRDH"/>
</dbReference>
<dbReference type="Gene3D" id="3.40.50.720">
    <property type="entry name" value="NAD(P)-binding Rossmann-like Domain"/>
    <property type="match status" value="1"/>
</dbReference>
<dbReference type="RefSeq" id="WP_102992629.1">
    <property type="nucleotide sequence ID" value="NZ_FXTU01000010.1"/>
</dbReference>
<dbReference type="InterPro" id="IPR057326">
    <property type="entry name" value="KR_dom"/>
</dbReference>
<comment type="similarity">
    <text evidence="1">Belongs to the short-chain dehydrogenases/reductases (SDR) family.</text>
</comment>
<protein>
    <submittedName>
        <fullName evidence="4">3-oxoacyl-[acyl-carrier protein] reductase</fullName>
    </submittedName>
</protein>
<dbReference type="InterPro" id="IPR036291">
    <property type="entry name" value="NAD(P)-bd_dom_sf"/>
</dbReference>
<keyword evidence="2" id="KW-0560">Oxidoreductase</keyword>
<dbReference type="AlphaFoldDB" id="A0AA46AH04"/>
<proteinExistence type="inferred from homology"/>